<reference evidence="7" key="1">
    <citation type="journal article" date="2019" name="Int. J. Syst. Evol. Microbiol.">
        <title>The Global Catalogue of Microorganisms (GCM) 10K type strain sequencing project: providing services to taxonomists for standard genome sequencing and annotation.</title>
        <authorList>
            <consortium name="The Broad Institute Genomics Platform"/>
            <consortium name="The Broad Institute Genome Sequencing Center for Infectious Disease"/>
            <person name="Wu L."/>
            <person name="Ma J."/>
        </authorList>
    </citation>
    <scope>NUCLEOTIDE SEQUENCE [LARGE SCALE GENOMIC DNA]</scope>
    <source>
        <strain evidence="7">CGMCC 1.12859</strain>
    </source>
</reference>
<dbReference type="InterPro" id="IPR036388">
    <property type="entry name" value="WH-like_DNA-bd_sf"/>
</dbReference>
<keyword evidence="4" id="KW-0804">Transcription</keyword>
<feature type="domain" description="HTH lysR-type" evidence="5">
    <location>
        <begin position="1"/>
        <end position="60"/>
    </location>
</feature>
<gene>
    <name evidence="6" type="ORF">ACFQMG_13050</name>
</gene>
<dbReference type="Gene3D" id="3.40.190.10">
    <property type="entry name" value="Periplasmic binding protein-like II"/>
    <property type="match status" value="2"/>
</dbReference>
<dbReference type="SUPFAM" id="SSF46785">
    <property type="entry name" value="Winged helix' DNA-binding domain"/>
    <property type="match status" value="1"/>
</dbReference>
<dbReference type="Pfam" id="PF03466">
    <property type="entry name" value="LysR_substrate"/>
    <property type="match status" value="1"/>
</dbReference>
<dbReference type="PANTHER" id="PTHR30346:SF29">
    <property type="entry name" value="LYSR SUBSTRATE-BINDING"/>
    <property type="match status" value="1"/>
</dbReference>
<evidence type="ECO:0000313" key="7">
    <source>
        <dbReference type="Proteomes" id="UP001596435"/>
    </source>
</evidence>
<evidence type="ECO:0000256" key="3">
    <source>
        <dbReference type="ARBA" id="ARBA00023125"/>
    </source>
</evidence>
<evidence type="ECO:0000256" key="1">
    <source>
        <dbReference type="ARBA" id="ARBA00009437"/>
    </source>
</evidence>
<keyword evidence="3" id="KW-0238">DNA-binding</keyword>
<dbReference type="RefSeq" id="WP_380231112.1">
    <property type="nucleotide sequence ID" value="NZ_JBHSVH010000002.1"/>
</dbReference>
<sequence length="314" mass="33496">MTLNAHRLHVLAEIDRSGSIAGAARQLRLSPSAISHQLAQLEREVGIGLVERGAQSLRLTAAGRRLSLRGQEVLALLDAAEKDVQAQARADSGHLRIGFFASAGYRLLPQALSRFSRRYPAVELDLVEGEPQQLADGVQQGAVDALVVFDYPLAPWTPPDGVQVRELLHDPLHLVVPAGHPAGRRAQVRLQELAGEQWITSSGTGSPGLSVLERACALEGFVPNIRCRSDHYEVTLGLVRAGLGIALVPSLGINDTFGVRTTRLAGPRLYRKVGVASRPGNPNPLLGTFLAYLGGVAANLPMAVPRWGAGDARS</sequence>
<protein>
    <submittedName>
        <fullName evidence="6">LysR family transcriptional regulator</fullName>
    </submittedName>
</protein>
<comment type="similarity">
    <text evidence="1">Belongs to the LysR transcriptional regulatory family.</text>
</comment>
<dbReference type="InterPro" id="IPR000847">
    <property type="entry name" value="LysR_HTH_N"/>
</dbReference>
<comment type="caution">
    <text evidence="6">The sequence shown here is derived from an EMBL/GenBank/DDBJ whole genome shotgun (WGS) entry which is preliminary data.</text>
</comment>
<evidence type="ECO:0000259" key="5">
    <source>
        <dbReference type="PROSITE" id="PS50931"/>
    </source>
</evidence>
<name>A0ABW2FTC5_9ACTN</name>
<dbReference type="CDD" id="cd08423">
    <property type="entry name" value="PBP2_LTTR_like_6"/>
    <property type="match status" value="1"/>
</dbReference>
<dbReference type="SUPFAM" id="SSF53850">
    <property type="entry name" value="Periplasmic binding protein-like II"/>
    <property type="match status" value="1"/>
</dbReference>
<keyword evidence="7" id="KW-1185">Reference proteome</keyword>
<proteinExistence type="inferred from homology"/>
<accession>A0ABW2FTC5</accession>
<dbReference type="Pfam" id="PF00126">
    <property type="entry name" value="HTH_1"/>
    <property type="match status" value="1"/>
</dbReference>
<dbReference type="PROSITE" id="PS50931">
    <property type="entry name" value="HTH_LYSR"/>
    <property type="match status" value="1"/>
</dbReference>
<dbReference type="PANTHER" id="PTHR30346">
    <property type="entry name" value="TRANSCRIPTIONAL DUAL REGULATOR HCAR-RELATED"/>
    <property type="match status" value="1"/>
</dbReference>
<evidence type="ECO:0000313" key="6">
    <source>
        <dbReference type="EMBL" id="MFC7180483.1"/>
    </source>
</evidence>
<dbReference type="InterPro" id="IPR005119">
    <property type="entry name" value="LysR_subst-bd"/>
</dbReference>
<dbReference type="InterPro" id="IPR036390">
    <property type="entry name" value="WH_DNA-bd_sf"/>
</dbReference>
<evidence type="ECO:0000256" key="2">
    <source>
        <dbReference type="ARBA" id="ARBA00023015"/>
    </source>
</evidence>
<dbReference type="Proteomes" id="UP001596435">
    <property type="component" value="Unassembled WGS sequence"/>
</dbReference>
<dbReference type="EMBL" id="JBHTAJ010000020">
    <property type="protein sequence ID" value="MFC7180483.1"/>
    <property type="molecule type" value="Genomic_DNA"/>
</dbReference>
<organism evidence="6 7">
    <name type="scientific">Kitasatospora paranensis</name>
    <dbReference type="NCBI Taxonomy" id="258053"/>
    <lineage>
        <taxon>Bacteria</taxon>
        <taxon>Bacillati</taxon>
        <taxon>Actinomycetota</taxon>
        <taxon>Actinomycetes</taxon>
        <taxon>Kitasatosporales</taxon>
        <taxon>Streptomycetaceae</taxon>
        <taxon>Kitasatospora</taxon>
    </lineage>
</organism>
<evidence type="ECO:0000256" key="4">
    <source>
        <dbReference type="ARBA" id="ARBA00023163"/>
    </source>
</evidence>
<dbReference type="Gene3D" id="1.10.10.10">
    <property type="entry name" value="Winged helix-like DNA-binding domain superfamily/Winged helix DNA-binding domain"/>
    <property type="match status" value="1"/>
</dbReference>
<keyword evidence="2" id="KW-0805">Transcription regulation</keyword>